<protein>
    <submittedName>
        <fullName evidence="1">Hotdog fold domain-containing protein</fullName>
    </submittedName>
</protein>
<dbReference type="InterPro" id="IPR029069">
    <property type="entry name" value="HotDog_dom_sf"/>
</dbReference>
<comment type="caution">
    <text evidence="1">The sequence shown here is derived from an EMBL/GenBank/DDBJ whole genome shotgun (WGS) entry which is preliminary data.</text>
</comment>
<proteinExistence type="predicted"/>
<dbReference type="Proteomes" id="UP001379945">
    <property type="component" value="Unassembled WGS sequence"/>
</dbReference>
<evidence type="ECO:0000313" key="2">
    <source>
        <dbReference type="Proteomes" id="UP001379945"/>
    </source>
</evidence>
<dbReference type="Pfam" id="PF14539">
    <property type="entry name" value="DUF4442"/>
    <property type="match status" value="1"/>
</dbReference>
<reference evidence="1 2" key="1">
    <citation type="submission" date="2024-04" db="EMBL/GenBank/DDBJ databases">
        <title>Novel species of the genus Ideonella isolated from streams.</title>
        <authorList>
            <person name="Lu H."/>
        </authorList>
    </citation>
    <scope>NUCLEOTIDE SEQUENCE [LARGE SCALE GENOMIC DNA]</scope>
    <source>
        <strain evidence="1 2">LYT19W</strain>
    </source>
</reference>
<organism evidence="1 2">
    <name type="scientific">Ideonella margarita</name>
    <dbReference type="NCBI Taxonomy" id="2984191"/>
    <lineage>
        <taxon>Bacteria</taxon>
        <taxon>Pseudomonadati</taxon>
        <taxon>Pseudomonadota</taxon>
        <taxon>Betaproteobacteria</taxon>
        <taxon>Burkholderiales</taxon>
        <taxon>Sphaerotilaceae</taxon>
        <taxon>Ideonella</taxon>
    </lineage>
</organism>
<gene>
    <name evidence="1" type="ORF">AACH00_08070</name>
</gene>
<accession>A0ABU9C6K0</accession>
<name>A0ABU9C6K0_9BURK</name>
<dbReference type="EMBL" id="JBBUTI010000005">
    <property type="protein sequence ID" value="MEK8046294.1"/>
    <property type="molecule type" value="Genomic_DNA"/>
</dbReference>
<dbReference type="CDD" id="cd03443">
    <property type="entry name" value="PaaI_thioesterase"/>
    <property type="match status" value="1"/>
</dbReference>
<evidence type="ECO:0000313" key="1">
    <source>
        <dbReference type="EMBL" id="MEK8046294.1"/>
    </source>
</evidence>
<dbReference type="Gene3D" id="3.10.129.10">
    <property type="entry name" value="Hotdog Thioesterase"/>
    <property type="match status" value="1"/>
</dbReference>
<dbReference type="InterPro" id="IPR027961">
    <property type="entry name" value="DUF4442"/>
</dbReference>
<keyword evidence="2" id="KW-1185">Reference proteome</keyword>
<sequence>MSNTKSKNSSNDSSIANPVLRYWSRLSGLPGGKYVFSKVVQFKAPYFRTVNAMVEELRPNHAKLRIKKRRAVENHIGTVHVIAICNLLEMAMGVVAEASIPGHLRWIPKGMSVDYTAKAGSNISGIAEINPQDWKPGDLDVKVTALDEGGKVVVQGVIKLWISEKR</sequence>
<dbReference type="SUPFAM" id="SSF54637">
    <property type="entry name" value="Thioesterase/thiol ester dehydrase-isomerase"/>
    <property type="match status" value="1"/>
</dbReference>
<dbReference type="RefSeq" id="WP_341398581.1">
    <property type="nucleotide sequence ID" value="NZ_JBBUTI010000005.1"/>
</dbReference>